<feature type="region of interest" description="Disordered" evidence="1">
    <location>
        <begin position="1"/>
        <end position="33"/>
    </location>
</feature>
<dbReference type="AlphaFoldDB" id="A0A2P2JJX4"/>
<evidence type="ECO:0000256" key="2">
    <source>
        <dbReference type="SAM" id="Phobius"/>
    </source>
</evidence>
<sequence length="214" mass="22820">MEGDPSPAMVGGPSMRGLPLRNMEPGMEGDPSPAMVGGPSMRGLPLRNMDPGMVGGPNMRSLPVRNMDLGTPAGQNPGTEGGLNRSTGLGTDGRSSPSMEVGMGGSRVMARREEAMEEGLSMRGQFMEKSLPGDPAMVGKMRNMRGQLMAGAAMMMRMMILVTSMAMVAMKKAMAAKNMEMTAPTMMTMRERNITATSTITTRIMTMNEWSICS</sequence>
<name>A0A2P2JJX4_RHIMU</name>
<keyword evidence="2" id="KW-1133">Transmembrane helix</keyword>
<feature type="region of interest" description="Disordered" evidence="1">
    <location>
        <begin position="68"/>
        <end position="105"/>
    </location>
</feature>
<evidence type="ECO:0000313" key="3">
    <source>
        <dbReference type="EMBL" id="MBW93766.1"/>
    </source>
</evidence>
<keyword evidence="2" id="KW-0812">Transmembrane</keyword>
<organism evidence="3">
    <name type="scientific">Rhizophora mucronata</name>
    <name type="common">Asiatic mangrove</name>
    <dbReference type="NCBI Taxonomy" id="61149"/>
    <lineage>
        <taxon>Eukaryota</taxon>
        <taxon>Viridiplantae</taxon>
        <taxon>Streptophyta</taxon>
        <taxon>Embryophyta</taxon>
        <taxon>Tracheophyta</taxon>
        <taxon>Spermatophyta</taxon>
        <taxon>Magnoliopsida</taxon>
        <taxon>eudicotyledons</taxon>
        <taxon>Gunneridae</taxon>
        <taxon>Pentapetalae</taxon>
        <taxon>rosids</taxon>
        <taxon>fabids</taxon>
        <taxon>Malpighiales</taxon>
        <taxon>Rhizophoraceae</taxon>
        <taxon>Rhizophora</taxon>
    </lineage>
</organism>
<feature type="compositionally biased region" description="Polar residues" evidence="1">
    <location>
        <begin position="73"/>
        <end position="98"/>
    </location>
</feature>
<keyword evidence="2" id="KW-0472">Membrane</keyword>
<accession>A0A2P2JJX4</accession>
<proteinExistence type="predicted"/>
<reference evidence="3" key="1">
    <citation type="submission" date="2018-02" db="EMBL/GenBank/DDBJ databases">
        <title>Rhizophora mucronata_Transcriptome.</title>
        <authorList>
            <person name="Meera S.P."/>
            <person name="Sreeshan A."/>
            <person name="Augustine A."/>
        </authorList>
    </citation>
    <scope>NUCLEOTIDE SEQUENCE</scope>
    <source>
        <tissue evidence="3">Leaf</tissue>
    </source>
</reference>
<evidence type="ECO:0000256" key="1">
    <source>
        <dbReference type="SAM" id="MobiDB-lite"/>
    </source>
</evidence>
<dbReference type="EMBL" id="GGEC01013283">
    <property type="protein sequence ID" value="MBW93766.1"/>
    <property type="molecule type" value="Transcribed_RNA"/>
</dbReference>
<protein>
    <submittedName>
        <fullName evidence="3">Uncharacterized protein At5g39570</fullName>
    </submittedName>
</protein>
<feature type="transmembrane region" description="Helical" evidence="2">
    <location>
        <begin position="148"/>
        <end position="169"/>
    </location>
</feature>